<dbReference type="PROSITE" id="PS51847">
    <property type="entry name" value="SMP"/>
    <property type="match status" value="1"/>
</dbReference>
<feature type="region of interest" description="Disordered" evidence="9">
    <location>
        <begin position="233"/>
        <end position="257"/>
    </location>
</feature>
<reference evidence="11 12" key="1">
    <citation type="submission" date="2019-09" db="EMBL/GenBank/DDBJ databases">
        <title>Bird 10,000 Genomes (B10K) Project - Family phase.</title>
        <authorList>
            <person name="Zhang G."/>
        </authorList>
    </citation>
    <scope>NUCLEOTIDE SEQUENCE [LARGE SCALE GENOMIC DNA]</scope>
    <source>
        <strain evidence="11">B10K-DU-002-03</strain>
        <tissue evidence="11">Muscle</tissue>
    </source>
</reference>
<feature type="region of interest" description="Disordered" evidence="9">
    <location>
        <begin position="100"/>
        <end position="121"/>
    </location>
</feature>
<keyword evidence="3" id="KW-0812">Transmembrane</keyword>
<feature type="compositionally biased region" description="Polar residues" evidence="9">
    <location>
        <begin position="433"/>
        <end position="444"/>
    </location>
</feature>
<evidence type="ECO:0000256" key="9">
    <source>
        <dbReference type="SAM" id="MobiDB-lite"/>
    </source>
</evidence>
<evidence type="ECO:0000313" key="12">
    <source>
        <dbReference type="Proteomes" id="UP000553648"/>
    </source>
</evidence>
<evidence type="ECO:0000259" key="10">
    <source>
        <dbReference type="PROSITE" id="PS51847"/>
    </source>
</evidence>
<comment type="subcellular location">
    <subcellularLocation>
        <location evidence="1">Endoplasmic reticulum membrane</location>
    </subcellularLocation>
</comment>
<evidence type="ECO:0000256" key="3">
    <source>
        <dbReference type="ARBA" id="ARBA00022692"/>
    </source>
</evidence>
<name>A0A7L1DM44_9PASS</name>
<evidence type="ECO:0000256" key="1">
    <source>
        <dbReference type="ARBA" id="ARBA00004586"/>
    </source>
</evidence>
<dbReference type="OrthoDB" id="26740at2759"/>
<proteinExistence type="predicted"/>
<dbReference type="Proteomes" id="UP000553648">
    <property type="component" value="Unassembled WGS sequence"/>
</dbReference>
<feature type="non-terminal residue" evidence="11">
    <location>
        <position position="1"/>
    </location>
</feature>
<feature type="region of interest" description="Disordered" evidence="9">
    <location>
        <begin position="154"/>
        <end position="215"/>
    </location>
</feature>
<dbReference type="Pfam" id="PF10296">
    <property type="entry name" value="MMM1"/>
    <property type="match status" value="1"/>
</dbReference>
<dbReference type="GO" id="GO:0006869">
    <property type="term" value="P:lipid transport"/>
    <property type="evidence" value="ECO:0007669"/>
    <property type="project" value="UniProtKB-KW"/>
</dbReference>
<gene>
    <name evidence="11" type="primary">Tex2_1</name>
    <name evidence="11" type="ORF">SERLUN_R08075</name>
</gene>
<keyword evidence="12" id="KW-1185">Reference proteome</keyword>
<evidence type="ECO:0000256" key="2">
    <source>
        <dbReference type="ARBA" id="ARBA00022448"/>
    </source>
</evidence>
<organism evidence="11 12">
    <name type="scientific">Serilophus lunatus</name>
    <name type="common">silver-breasted broadbill</name>
    <dbReference type="NCBI Taxonomy" id="239386"/>
    <lineage>
        <taxon>Eukaryota</taxon>
        <taxon>Metazoa</taxon>
        <taxon>Chordata</taxon>
        <taxon>Craniata</taxon>
        <taxon>Vertebrata</taxon>
        <taxon>Euteleostomi</taxon>
        <taxon>Archelosauria</taxon>
        <taxon>Archosauria</taxon>
        <taxon>Dinosauria</taxon>
        <taxon>Saurischia</taxon>
        <taxon>Theropoda</taxon>
        <taxon>Coelurosauria</taxon>
        <taxon>Aves</taxon>
        <taxon>Neognathae</taxon>
        <taxon>Neoaves</taxon>
        <taxon>Telluraves</taxon>
        <taxon>Australaves</taxon>
        <taxon>Passeriformes</taxon>
        <taxon>Eurylaimidae</taxon>
        <taxon>Serilophus</taxon>
    </lineage>
</organism>
<feature type="non-terminal residue" evidence="11">
    <location>
        <position position="571"/>
    </location>
</feature>
<dbReference type="PANTHER" id="PTHR13466">
    <property type="entry name" value="TEX2 PROTEIN-RELATED"/>
    <property type="match status" value="1"/>
</dbReference>
<keyword evidence="6" id="KW-0445">Lipid transport</keyword>
<evidence type="ECO:0000256" key="6">
    <source>
        <dbReference type="ARBA" id="ARBA00023055"/>
    </source>
</evidence>
<sequence length="571" mass="63141">QGWMNQLHVYDPELFHPSLTHSVLAELDGATLKLSYPKSNIPRRATFEEEILDTVFISQRCYDLTDAKVFLCPPSLARKRTWNKKYPICVLLRELADGEGRGSEEQDTELQGDEGTKKVLLSGQDIPGDCRERCLYLFGRTGREKEEWYQHLVQASRGTPGSHGDTRTGETRLSWPLLCTGTDPGVGPAPQSSGSSSGGSTEDIPSTVPPKDLSGSVEEIYLDYNTYMARFVPAQGAPSPDQSPSHGALGSPTPTKGLVASVPQQLVEDTSGHSEVGMAWMNALVGRVFWDFLREQYWAEQVSNKIQKKLSKIKLPYFMNELTLTELDMGTSIPSILSASNPTVNERGLWVDMEVTYSGTLQMTLETKMNLSKLGKESTAEESGPTEAGGEGARPRLILLADSDAESSSAGSSDEEDVTGAEPVGAPGERVTPPSTEGHVSSNSTSRKILRFVDKITKSKYFQRATENEFIKKKMEEVSNTPLLLTVEVQELAGTLAVNIPPPPTDRVWYSFRVPPQLELKVRPKLGEREVTFLHVTEWIEKKLQHEFQKILVMPNMDDLIIPIMRSGLDP</sequence>
<keyword evidence="8" id="KW-0472">Membrane</keyword>
<feature type="region of interest" description="Disordered" evidence="9">
    <location>
        <begin position="373"/>
        <end position="444"/>
    </location>
</feature>
<keyword evidence="5" id="KW-1133">Transmembrane helix</keyword>
<evidence type="ECO:0000256" key="7">
    <source>
        <dbReference type="ARBA" id="ARBA00023121"/>
    </source>
</evidence>
<evidence type="ECO:0000256" key="8">
    <source>
        <dbReference type="ARBA" id="ARBA00023136"/>
    </source>
</evidence>
<keyword evidence="7" id="KW-0446">Lipid-binding</keyword>
<dbReference type="InterPro" id="IPR031468">
    <property type="entry name" value="SMP_LBD"/>
</dbReference>
<comment type="caution">
    <text evidence="11">The sequence shown here is derived from an EMBL/GenBank/DDBJ whole genome shotgun (WGS) entry which is preliminary data.</text>
</comment>
<evidence type="ECO:0000256" key="4">
    <source>
        <dbReference type="ARBA" id="ARBA00022824"/>
    </source>
</evidence>
<evidence type="ECO:0000313" key="11">
    <source>
        <dbReference type="EMBL" id="NXM78081.1"/>
    </source>
</evidence>
<dbReference type="CDD" id="cd21675">
    <property type="entry name" value="SMP_TEX2"/>
    <property type="match status" value="1"/>
</dbReference>
<feature type="domain" description="SMP-LTD" evidence="10">
    <location>
        <begin position="274"/>
        <end position="563"/>
    </location>
</feature>
<dbReference type="EMBL" id="VXBA01005720">
    <property type="protein sequence ID" value="NXM78081.1"/>
    <property type="molecule type" value="Genomic_DNA"/>
</dbReference>
<dbReference type="GO" id="GO:0005789">
    <property type="term" value="C:endoplasmic reticulum membrane"/>
    <property type="evidence" value="ECO:0007669"/>
    <property type="project" value="UniProtKB-SubCell"/>
</dbReference>
<dbReference type="GO" id="GO:0008289">
    <property type="term" value="F:lipid binding"/>
    <property type="evidence" value="ECO:0007669"/>
    <property type="project" value="UniProtKB-KW"/>
</dbReference>
<dbReference type="AlphaFoldDB" id="A0A7L1DM44"/>
<keyword evidence="2" id="KW-0813">Transport</keyword>
<evidence type="ECO:0000256" key="5">
    <source>
        <dbReference type="ARBA" id="ARBA00022989"/>
    </source>
</evidence>
<dbReference type="PANTHER" id="PTHR13466:SF4">
    <property type="entry name" value="SMP-LTD DOMAIN-CONTAINING PROTEIN"/>
    <property type="match status" value="1"/>
</dbReference>
<protein>
    <submittedName>
        <fullName evidence="11">TEX2 protein</fullName>
    </submittedName>
</protein>
<keyword evidence="4" id="KW-0256">Endoplasmic reticulum</keyword>
<dbReference type="InterPro" id="IPR019411">
    <property type="entry name" value="MMM1_dom"/>
</dbReference>
<accession>A0A7L1DM44</accession>